<reference evidence="3 4" key="1">
    <citation type="submission" date="2020-09" db="EMBL/GenBank/DDBJ databases">
        <title>Novel species of Mucilaginibacter isolated from a glacier on the Tibetan Plateau.</title>
        <authorList>
            <person name="Liu Q."/>
            <person name="Xin Y.-H."/>
        </authorList>
    </citation>
    <scope>NUCLEOTIDE SEQUENCE [LARGE SCALE GENOMIC DNA]</scope>
    <source>
        <strain evidence="3 4">ZT4R22</strain>
    </source>
</reference>
<sequence length="123" mass="13753">MKKLFCIVALLLSVSTLAFSQKIQHPKQAMTDAQAKAILADMQQKGSDAEKVEALKAGVKDKGITVEQLMLLLNQFSADEGKLTCAKFAFAYTVNYKKYDKIQDLFGDEASKRELEDFVKKNK</sequence>
<name>A0ABR7WQX6_9SPHI</name>
<evidence type="ECO:0000259" key="2">
    <source>
        <dbReference type="Pfam" id="PF14771"/>
    </source>
</evidence>
<keyword evidence="4" id="KW-1185">Reference proteome</keyword>
<feature type="domain" description="DUF4476" evidence="2">
    <location>
        <begin position="30"/>
        <end position="118"/>
    </location>
</feature>
<evidence type="ECO:0000313" key="3">
    <source>
        <dbReference type="EMBL" id="MBD1364724.1"/>
    </source>
</evidence>
<comment type="caution">
    <text evidence="3">The sequence shown here is derived from an EMBL/GenBank/DDBJ whole genome shotgun (WGS) entry which is preliminary data.</text>
</comment>
<dbReference type="EMBL" id="JACWMY010000006">
    <property type="protein sequence ID" value="MBD1364724.1"/>
    <property type="molecule type" value="Genomic_DNA"/>
</dbReference>
<gene>
    <name evidence="3" type="ORF">IDJ77_12965</name>
</gene>
<dbReference type="InterPro" id="IPR028011">
    <property type="entry name" value="DUF4476"/>
</dbReference>
<protein>
    <submittedName>
        <fullName evidence="3">DUF4476 domain-containing protein</fullName>
    </submittedName>
</protein>
<evidence type="ECO:0000256" key="1">
    <source>
        <dbReference type="SAM" id="SignalP"/>
    </source>
</evidence>
<dbReference type="Pfam" id="PF14771">
    <property type="entry name" value="DUF4476"/>
    <property type="match status" value="1"/>
</dbReference>
<dbReference type="RefSeq" id="WP_191189390.1">
    <property type="nucleotide sequence ID" value="NZ_JACWMY010000006.1"/>
</dbReference>
<organism evidence="3 4">
    <name type="scientific">Mucilaginibacter pankratovii</name>
    <dbReference type="NCBI Taxonomy" id="2772110"/>
    <lineage>
        <taxon>Bacteria</taxon>
        <taxon>Pseudomonadati</taxon>
        <taxon>Bacteroidota</taxon>
        <taxon>Sphingobacteriia</taxon>
        <taxon>Sphingobacteriales</taxon>
        <taxon>Sphingobacteriaceae</taxon>
        <taxon>Mucilaginibacter</taxon>
    </lineage>
</organism>
<accession>A0ABR7WQX6</accession>
<evidence type="ECO:0000313" key="4">
    <source>
        <dbReference type="Proteomes" id="UP000606600"/>
    </source>
</evidence>
<keyword evidence="1" id="KW-0732">Signal</keyword>
<feature type="signal peptide" evidence="1">
    <location>
        <begin position="1"/>
        <end position="18"/>
    </location>
</feature>
<dbReference type="Proteomes" id="UP000606600">
    <property type="component" value="Unassembled WGS sequence"/>
</dbReference>
<proteinExistence type="predicted"/>
<feature type="chain" id="PRO_5045125081" evidence="1">
    <location>
        <begin position="19"/>
        <end position="123"/>
    </location>
</feature>